<organism evidence="6 7">
    <name type="scientific">Nitzschia inconspicua</name>
    <dbReference type="NCBI Taxonomy" id="303405"/>
    <lineage>
        <taxon>Eukaryota</taxon>
        <taxon>Sar</taxon>
        <taxon>Stramenopiles</taxon>
        <taxon>Ochrophyta</taxon>
        <taxon>Bacillariophyta</taxon>
        <taxon>Bacillariophyceae</taxon>
        <taxon>Bacillariophycidae</taxon>
        <taxon>Bacillariales</taxon>
        <taxon>Bacillariaceae</taxon>
        <taxon>Nitzschia</taxon>
    </lineage>
</organism>
<evidence type="ECO:0000259" key="5">
    <source>
        <dbReference type="PROSITE" id="PS50146"/>
    </source>
</evidence>
<dbReference type="GO" id="GO:0005737">
    <property type="term" value="C:cytoplasm"/>
    <property type="evidence" value="ECO:0007669"/>
    <property type="project" value="TreeGrafter"/>
</dbReference>
<dbReference type="Pfam" id="PF00781">
    <property type="entry name" value="DAGK_cat"/>
    <property type="match status" value="1"/>
</dbReference>
<dbReference type="Pfam" id="PF19279">
    <property type="entry name" value="YegS_C"/>
    <property type="match status" value="1"/>
</dbReference>
<proteinExistence type="predicted"/>
<keyword evidence="2" id="KW-0547">Nucleotide-binding</keyword>
<sequence length="582" mass="64821">MGNESSKTSNLNAPLLSLQSDICNNNMDHSSSTSALEWPEEVAKRVKLIVPTKYDPYQDPENPSLCYIRFDKEKKKFIVASDFDTTTTQTILDVVDPEDIINIKVEIELLTGAPTSRGQEEHIVRNDGEEGEQHRATNEPPVDTLGDTYGRAILSIFAYPKRNLSEESILNSCGMKRKPEEPFRELSEGTTPEEAVKSQQLGHRHKHHRHFRVAPSEDMTDLSTLVQAMRRIVSPVDSTSLDERRLLIIINPVSGKKTAVDVYEKTVAPMLEEASVSYDFFITSYARHAEERMHQQPTNGELRDISDYSGIVSIGGDGVVHEILQGIHSRPDAKEILKNLKIGMVGAGTSNGLSATLAHASDEKFSPMDSAFMIAKGKTSAIDLSLYETTNKSYLSFLTFSWAYIADIDIESEAIRFMGFLRFDLWGALRVVTLRKYRAKFSYLPPTEDRSTGVTLPPLNQPLPTDEGWVYCEDDFVVFWASQVTHAGEQMHHSPPSKIDDGVFNIFIVRGNVSRFRLALIALTMAHGGQVDMPCVEFIQCTAYRLEPITMGSFNDLDGEVVEPGPIQAAVIPGAIQAFCNP</sequence>
<dbReference type="AlphaFoldDB" id="A0A9K3L7G7"/>
<keyword evidence="3 6" id="KW-0418">Kinase</keyword>
<evidence type="ECO:0000256" key="3">
    <source>
        <dbReference type="ARBA" id="ARBA00022777"/>
    </source>
</evidence>
<dbReference type="GO" id="GO:0016020">
    <property type="term" value="C:membrane"/>
    <property type="evidence" value="ECO:0007669"/>
    <property type="project" value="TreeGrafter"/>
</dbReference>
<dbReference type="EMBL" id="JAGRRH010000015">
    <property type="protein sequence ID" value="KAG7355801.1"/>
    <property type="molecule type" value="Genomic_DNA"/>
</dbReference>
<evidence type="ECO:0000313" key="6">
    <source>
        <dbReference type="EMBL" id="KAG7355801.1"/>
    </source>
</evidence>
<evidence type="ECO:0000313" key="7">
    <source>
        <dbReference type="Proteomes" id="UP000693970"/>
    </source>
</evidence>
<dbReference type="GO" id="GO:0001727">
    <property type="term" value="F:lipid kinase activity"/>
    <property type="evidence" value="ECO:0007669"/>
    <property type="project" value="TreeGrafter"/>
</dbReference>
<dbReference type="InterPro" id="IPR050187">
    <property type="entry name" value="Lipid_Phosphate_FormReg"/>
</dbReference>
<dbReference type="SMART" id="SM00046">
    <property type="entry name" value="DAGKc"/>
    <property type="match status" value="1"/>
</dbReference>
<dbReference type="InterPro" id="IPR045540">
    <property type="entry name" value="YegS/DAGK_C"/>
</dbReference>
<evidence type="ECO:0000256" key="4">
    <source>
        <dbReference type="ARBA" id="ARBA00022840"/>
    </source>
</evidence>
<evidence type="ECO:0000256" key="1">
    <source>
        <dbReference type="ARBA" id="ARBA00022679"/>
    </source>
</evidence>
<feature type="domain" description="DAGKc" evidence="5">
    <location>
        <begin position="241"/>
        <end position="391"/>
    </location>
</feature>
<comment type="caution">
    <text evidence="6">The sequence shown here is derived from an EMBL/GenBank/DDBJ whole genome shotgun (WGS) entry which is preliminary data.</text>
</comment>
<dbReference type="PROSITE" id="PS50146">
    <property type="entry name" value="DAGK"/>
    <property type="match status" value="1"/>
</dbReference>
<name>A0A9K3L7G7_9STRA</name>
<dbReference type="PANTHER" id="PTHR12358:SF31">
    <property type="entry name" value="ACYLGLYCEROL KINASE, MITOCHONDRIAL"/>
    <property type="match status" value="1"/>
</dbReference>
<protein>
    <submittedName>
        <fullName evidence="6">ATP-NAD kinase-like domain containing protein</fullName>
    </submittedName>
</protein>
<reference evidence="6" key="1">
    <citation type="journal article" date="2021" name="Sci. Rep.">
        <title>Diploid genomic architecture of Nitzschia inconspicua, an elite biomass production diatom.</title>
        <authorList>
            <person name="Oliver A."/>
            <person name="Podell S."/>
            <person name="Pinowska A."/>
            <person name="Traller J.C."/>
            <person name="Smith S.R."/>
            <person name="McClure R."/>
            <person name="Beliaev A."/>
            <person name="Bohutskyi P."/>
            <person name="Hill E.A."/>
            <person name="Rabines A."/>
            <person name="Zheng H."/>
            <person name="Allen L.Z."/>
            <person name="Kuo A."/>
            <person name="Grigoriev I.V."/>
            <person name="Allen A.E."/>
            <person name="Hazlebeck D."/>
            <person name="Allen E.E."/>
        </authorList>
    </citation>
    <scope>NUCLEOTIDE SEQUENCE</scope>
    <source>
        <strain evidence="6">Hildebrandi</strain>
    </source>
</reference>
<keyword evidence="7" id="KW-1185">Reference proteome</keyword>
<dbReference type="PANTHER" id="PTHR12358">
    <property type="entry name" value="SPHINGOSINE KINASE"/>
    <property type="match status" value="1"/>
</dbReference>
<gene>
    <name evidence="6" type="ORF">IV203_000487</name>
</gene>
<accession>A0A9K3L7G7</accession>
<keyword evidence="4" id="KW-0067">ATP-binding</keyword>
<keyword evidence="1" id="KW-0808">Transferase</keyword>
<evidence type="ECO:0000256" key="2">
    <source>
        <dbReference type="ARBA" id="ARBA00022741"/>
    </source>
</evidence>
<dbReference type="OrthoDB" id="3853857at2759"/>
<dbReference type="GO" id="GO:0046512">
    <property type="term" value="P:sphingosine biosynthetic process"/>
    <property type="evidence" value="ECO:0007669"/>
    <property type="project" value="TreeGrafter"/>
</dbReference>
<dbReference type="GO" id="GO:0005524">
    <property type="term" value="F:ATP binding"/>
    <property type="evidence" value="ECO:0007669"/>
    <property type="project" value="UniProtKB-KW"/>
</dbReference>
<dbReference type="InterPro" id="IPR001206">
    <property type="entry name" value="Diacylglycerol_kinase_cat_dom"/>
</dbReference>
<dbReference type="Proteomes" id="UP000693970">
    <property type="component" value="Unassembled WGS sequence"/>
</dbReference>
<reference evidence="6" key="2">
    <citation type="submission" date="2021-04" db="EMBL/GenBank/DDBJ databases">
        <authorList>
            <person name="Podell S."/>
        </authorList>
    </citation>
    <scope>NUCLEOTIDE SEQUENCE</scope>
    <source>
        <strain evidence="6">Hildebrandi</strain>
    </source>
</reference>